<keyword evidence="3" id="KW-0328">Glycosyltransferase</keyword>
<evidence type="ECO:0000313" key="8">
    <source>
        <dbReference type="Proteomes" id="UP001164761"/>
    </source>
</evidence>
<sequence>MLLFYASFGDGHRQVAHAIQDVLQQEYRAEVSLVDPFRQTSRALAAFNEWVYETLTAYAPFLYGWSYNWTRRLSPQHVLWKLLATLSRRATWAKVLAHQPDIVVQLFPDHALAKYPPTLISRPVIVTALTDYALHSRWFHANVDLYLMPTDDIVLEAARFQTAGSKVVVSGIPIRDQFSVCRLDSDAPQGAIVISAGGRGVFPNLSFVLTALLEQFTDRHIAVLCGRNDKMREKVQEIAQSDGSGRLSAVSFTDDVASYVQRASFVVAKAGGISVSECLSAGAPMLFYKPQPGQEYHNAKVVAHLGAGQIAEGRREFLSVLKRFKGESLVDMSKAAIAIAHPDAAVRAARAIVQTWEWTTRKEQLARRDL</sequence>
<evidence type="ECO:0000256" key="1">
    <source>
        <dbReference type="ARBA" id="ARBA00004370"/>
    </source>
</evidence>
<gene>
    <name evidence="7" type="ORF">NZD89_11780</name>
</gene>
<evidence type="ECO:0000259" key="6">
    <source>
        <dbReference type="Pfam" id="PF06925"/>
    </source>
</evidence>
<dbReference type="PANTHER" id="PTHR43025">
    <property type="entry name" value="MONOGALACTOSYLDIACYLGLYCEROL SYNTHASE"/>
    <property type="match status" value="1"/>
</dbReference>
<dbReference type="RefSeq" id="WP_268007897.1">
    <property type="nucleotide sequence ID" value="NZ_CP104067.1"/>
</dbReference>
<name>A0ABY6ZPJ5_9BACL</name>
<dbReference type="EMBL" id="CP104067">
    <property type="protein sequence ID" value="WAH43994.1"/>
    <property type="molecule type" value="Genomic_DNA"/>
</dbReference>
<dbReference type="Proteomes" id="UP001164761">
    <property type="component" value="Chromosome"/>
</dbReference>
<evidence type="ECO:0000259" key="5">
    <source>
        <dbReference type="Pfam" id="PF04101"/>
    </source>
</evidence>
<keyword evidence="8" id="KW-1185">Reference proteome</keyword>
<proteinExistence type="inferred from homology"/>
<protein>
    <submittedName>
        <fullName evidence="7">Galactosyldiacylglycerol synthase</fullName>
    </submittedName>
</protein>
<evidence type="ECO:0000256" key="4">
    <source>
        <dbReference type="ARBA" id="ARBA00022679"/>
    </source>
</evidence>
<dbReference type="Gene3D" id="3.40.50.2000">
    <property type="entry name" value="Glycogen Phosphorylase B"/>
    <property type="match status" value="1"/>
</dbReference>
<dbReference type="InterPro" id="IPR007235">
    <property type="entry name" value="Glyco_trans_28_C"/>
</dbReference>
<evidence type="ECO:0000313" key="7">
    <source>
        <dbReference type="EMBL" id="WAH43994.1"/>
    </source>
</evidence>
<evidence type="ECO:0000256" key="2">
    <source>
        <dbReference type="ARBA" id="ARBA00006962"/>
    </source>
</evidence>
<keyword evidence="4" id="KW-0808">Transferase</keyword>
<dbReference type="Pfam" id="PF06925">
    <property type="entry name" value="MGDG_synth"/>
    <property type="match status" value="1"/>
</dbReference>
<dbReference type="Pfam" id="PF04101">
    <property type="entry name" value="Glyco_tran_28_C"/>
    <property type="match status" value="1"/>
</dbReference>
<reference evidence="7" key="1">
    <citation type="submission" date="2022-08" db="EMBL/GenBank/DDBJ databases">
        <title>Alicyclobacillus fastidiosus DSM 17978, complete genome.</title>
        <authorList>
            <person name="Wang Q."/>
            <person name="Cai R."/>
            <person name="Wang Z."/>
        </authorList>
    </citation>
    <scope>NUCLEOTIDE SEQUENCE</scope>
    <source>
        <strain evidence="7">DSM 17978</strain>
    </source>
</reference>
<comment type="subcellular location">
    <subcellularLocation>
        <location evidence="1">Membrane</location>
    </subcellularLocation>
</comment>
<evidence type="ECO:0000256" key="3">
    <source>
        <dbReference type="ARBA" id="ARBA00022676"/>
    </source>
</evidence>
<feature type="domain" description="Diacylglycerol glucosyltransferase N-terminal" evidence="6">
    <location>
        <begin position="12"/>
        <end position="174"/>
    </location>
</feature>
<dbReference type="InterPro" id="IPR050519">
    <property type="entry name" value="Glycosyltransf_28_UgtP"/>
</dbReference>
<dbReference type="InterPro" id="IPR009695">
    <property type="entry name" value="Diacylglyc_glucosyltr_N"/>
</dbReference>
<dbReference type="PANTHER" id="PTHR43025:SF3">
    <property type="entry name" value="MONOGALACTOSYLDIACYLGLYCEROL SYNTHASE 1, CHLOROPLASTIC"/>
    <property type="match status" value="1"/>
</dbReference>
<dbReference type="SUPFAM" id="SSF53756">
    <property type="entry name" value="UDP-Glycosyltransferase/glycogen phosphorylase"/>
    <property type="match status" value="1"/>
</dbReference>
<organism evidence="7 8">
    <name type="scientific">Alicyclobacillus fastidiosus</name>
    <dbReference type="NCBI Taxonomy" id="392011"/>
    <lineage>
        <taxon>Bacteria</taxon>
        <taxon>Bacillati</taxon>
        <taxon>Bacillota</taxon>
        <taxon>Bacilli</taxon>
        <taxon>Bacillales</taxon>
        <taxon>Alicyclobacillaceae</taxon>
        <taxon>Alicyclobacillus</taxon>
    </lineage>
</organism>
<comment type="similarity">
    <text evidence="2">Belongs to the glycosyltransferase 28 family.</text>
</comment>
<feature type="domain" description="Glycosyl transferase family 28 C-terminal" evidence="5">
    <location>
        <begin position="215"/>
        <end position="310"/>
    </location>
</feature>
<accession>A0ABY6ZPJ5</accession>